<proteinExistence type="predicted"/>
<organism evidence="2 3">
    <name type="scientific">Pristionchus pacificus</name>
    <name type="common">Parasitic nematode worm</name>
    <dbReference type="NCBI Taxonomy" id="54126"/>
    <lineage>
        <taxon>Eukaryota</taxon>
        <taxon>Metazoa</taxon>
        <taxon>Ecdysozoa</taxon>
        <taxon>Nematoda</taxon>
        <taxon>Chromadorea</taxon>
        <taxon>Rhabditida</taxon>
        <taxon>Rhabditina</taxon>
        <taxon>Diplogasteromorpha</taxon>
        <taxon>Diplogasteroidea</taxon>
        <taxon>Neodiplogasteridae</taxon>
        <taxon>Pristionchus</taxon>
    </lineage>
</organism>
<dbReference type="Gene3D" id="4.10.60.10">
    <property type="entry name" value="Zinc finger, CCHC-type"/>
    <property type="match status" value="1"/>
</dbReference>
<dbReference type="GO" id="GO:0019899">
    <property type="term" value="F:enzyme binding"/>
    <property type="evidence" value="ECO:0007669"/>
    <property type="project" value="UniProtKB-ARBA"/>
</dbReference>
<evidence type="ECO:0000313" key="2">
    <source>
        <dbReference type="EnsemblMetazoa" id="PPA24953.1"/>
    </source>
</evidence>
<reference evidence="2" key="2">
    <citation type="submission" date="2022-06" db="UniProtKB">
        <authorList>
            <consortium name="EnsemblMetazoa"/>
        </authorList>
    </citation>
    <scope>IDENTIFICATION</scope>
    <source>
        <strain evidence="2">PS312</strain>
    </source>
</reference>
<dbReference type="GO" id="GO:0008270">
    <property type="term" value="F:zinc ion binding"/>
    <property type="evidence" value="ECO:0007669"/>
    <property type="project" value="InterPro"/>
</dbReference>
<evidence type="ECO:0000256" key="1">
    <source>
        <dbReference type="SAM" id="MobiDB-lite"/>
    </source>
</evidence>
<accession>A0A8R1UHB9</accession>
<dbReference type="GO" id="GO:0003676">
    <property type="term" value="F:nucleic acid binding"/>
    <property type="evidence" value="ECO:0007669"/>
    <property type="project" value="InterPro"/>
</dbReference>
<sequence>MRRAMYEHSEKHSIEEGTPLHWEWTCVDCRPIKLGDLWRAAPIGWHDLEVRNAKQLAIIAAVRRREGDAVSSLLVERELMKNDDHMITEKDLDEALIRGLCPHSLHCRVEAPRTRYSMDGTIPIHLQKKYRQILGEKEENEKSFGAFLMIEGTFGILREDQEEIRDEDWRWIGASWENYKEKVEDCLVKGVKLLVIWASRLATVNMLQDLLKAVGEGTGGRMSILIIPPPIRKNDIIPEGYPRLDNWISLSAIAPENVRIVIDSGRFVDTGTNMDVLGIVYGAGRDEYERMAFAIHEGKRWVFKKTSKRDKGCYDCGETGHLARACPNKEESNQKEFGTEEEKGKDMEERGRMERKGLTKNEESEKRRNVYKREEEGMGSDKRRSEYRRDERGNGKEGRRMDYGEQKRRNERNETNERKRRHCHSEDRTTEGRGGMLGDSGVTEDERRR</sequence>
<dbReference type="PROSITE" id="PS50158">
    <property type="entry name" value="ZF_CCHC"/>
    <property type="match status" value="1"/>
</dbReference>
<name>A0A2A6CFM4_PRIPA</name>
<dbReference type="SUPFAM" id="SSF57756">
    <property type="entry name" value="Retrovirus zinc finger-like domains"/>
    <property type="match status" value="1"/>
</dbReference>
<dbReference type="AlphaFoldDB" id="A0A2A6CFM4"/>
<dbReference type="InterPro" id="IPR036875">
    <property type="entry name" value="Znf_CCHC_sf"/>
</dbReference>
<evidence type="ECO:0000313" key="3">
    <source>
        <dbReference type="Proteomes" id="UP000005239"/>
    </source>
</evidence>
<keyword evidence="3" id="KW-1185">Reference proteome</keyword>
<dbReference type="Pfam" id="PF00098">
    <property type="entry name" value="zf-CCHC"/>
    <property type="match status" value="1"/>
</dbReference>
<feature type="compositionally biased region" description="Basic and acidic residues" evidence="1">
    <location>
        <begin position="327"/>
        <end position="417"/>
    </location>
</feature>
<protein>
    <submittedName>
        <fullName evidence="2">CCHC-type domain-containing protein</fullName>
    </submittedName>
</protein>
<dbReference type="InterPro" id="IPR001878">
    <property type="entry name" value="Znf_CCHC"/>
</dbReference>
<dbReference type="EnsemblMetazoa" id="PPA24953.1">
    <property type="protein sequence ID" value="PPA24953.1"/>
    <property type="gene ID" value="WBGene00114507"/>
</dbReference>
<gene>
    <name evidence="2" type="primary">WBGene00114507</name>
</gene>
<feature type="region of interest" description="Disordered" evidence="1">
    <location>
        <begin position="327"/>
        <end position="449"/>
    </location>
</feature>
<accession>A0A2A6CFM4</accession>
<dbReference type="SMART" id="SM00343">
    <property type="entry name" value="ZnF_C2HC"/>
    <property type="match status" value="1"/>
</dbReference>
<reference evidence="3" key="1">
    <citation type="journal article" date="2008" name="Nat. Genet.">
        <title>The Pristionchus pacificus genome provides a unique perspective on nematode lifestyle and parasitism.</title>
        <authorList>
            <person name="Dieterich C."/>
            <person name="Clifton S.W."/>
            <person name="Schuster L.N."/>
            <person name="Chinwalla A."/>
            <person name="Delehaunty K."/>
            <person name="Dinkelacker I."/>
            <person name="Fulton L."/>
            <person name="Fulton R."/>
            <person name="Godfrey J."/>
            <person name="Minx P."/>
            <person name="Mitreva M."/>
            <person name="Roeseler W."/>
            <person name="Tian H."/>
            <person name="Witte H."/>
            <person name="Yang S.P."/>
            <person name="Wilson R.K."/>
            <person name="Sommer R.J."/>
        </authorList>
    </citation>
    <scope>NUCLEOTIDE SEQUENCE [LARGE SCALE GENOMIC DNA]</scope>
    <source>
        <strain evidence="3">PS312</strain>
    </source>
</reference>
<dbReference type="Proteomes" id="UP000005239">
    <property type="component" value="Unassembled WGS sequence"/>
</dbReference>